<proteinExistence type="predicted"/>
<accession>A0ABX5QPB0</accession>
<keyword evidence="4" id="KW-1185">Reference proteome</keyword>
<evidence type="ECO:0000313" key="3">
    <source>
        <dbReference type="EMBL" id="QAS70649.2"/>
    </source>
</evidence>
<organism evidence="3 4">
    <name type="scientific">Oenococcus sicerae</name>
    <dbReference type="NCBI Taxonomy" id="2203724"/>
    <lineage>
        <taxon>Bacteria</taxon>
        <taxon>Bacillati</taxon>
        <taxon>Bacillota</taxon>
        <taxon>Bacilli</taxon>
        <taxon>Lactobacillales</taxon>
        <taxon>Lactobacillaceae</taxon>
        <taxon>Oenococcus</taxon>
    </lineage>
</organism>
<dbReference type="InterPro" id="IPR027872">
    <property type="entry name" value="DUF4428"/>
</dbReference>
<name>A0ABX5QPB0_9LACO</name>
<dbReference type="Pfam" id="PF14471">
    <property type="entry name" value="DUF4428"/>
    <property type="match status" value="1"/>
</dbReference>
<dbReference type="Pfam" id="PF09851">
    <property type="entry name" value="SHOCT"/>
    <property type="match status" value="1"/>
</dbReference>
<dbReference type="RefSeq" id="WP_161566117.1">
    <property type="nucleotide sequence ID" value="NZ_CP029684.2"/>
</dbReference>
<dbReference type="InterPro" id="IPR018649">
    <property type="entry name" value="SHOCT"/>
</dbReference>
<feature type="domain" description="SHOCT" evidence="1">
    <location>
        <begin position="245"/>
        <end position="270"/>
    </location>
</feature>
<feature type="domain" description="DUF4428" evidence="2">
    <location>
        <begin position="4"/>
        <end position="57"/>
    </location>
</feature>
<evidence type="ECO:0000259" key="1">
    <source>
        <dbReference type="Pfam" id="PF09851"/>
    </source>
</evidence>
<dbReference type="Proteomes" id="UP000286907">
    <property type="component" value="Chromosome"/>
</dbReference>
<evidence type="ECO:0000259" key="2">
    <source>
        <dbReference type="Pfam" id="PF14471"/>
    </source>
</evidence>
<evidence type="ECO:0000313" key="4">
    <source>
        <dbReference type="Proteomes" id="UP000286907"/>
    </source>
</evidence>
<reference evidence="3 4" key="1">
    <citation type="journal article" date="2019" name="Syst. Appl. Microbiol.">
        <title>Oenococcus sicerae sp. nov., isolated from French cider.</title>
        <authorList>
            <person name="Cousin F.J."/>
            <person name="Le Guellec R."/>
            <person name="Chagnot C."/>
            <person name="Goux D."/>
            <person name="Dalmasso M."/>
            <person name="Laplace J.M."/>
            <person name="Cretenet M."/>
        </authorList>
    </citation>
    <scope>NUCLEOTIDE SEQUENCE [LARGE SCALE GENOMIC DNA]</scope>
    <source>
        <strain evidence="3 4">UCMA 15228</strain>
    </source>
</reference>
<sequence length="272" mass="30031">MAKNCAICGNAIGLIDSRFKLTDGLMCSHCGKKLGLSTFSISAVEQASKMSSADVKEQINTVGLSFFQNIKDEKKKDKEADLIRYESILKEFNNNSSVVAGNLIFSDSQKEILLKKSLFNRVYKIYQYTDLTGCKPIVHGSEQKKHHGITRALVGGALLGGAGAIVGAVTGGKKFSVINELSLDIFFRDNSTQHISYISTETKTDSFTYRESEKQLNFLVNKINSIVSDSTVEKTVQPNNQVDNLRELKMLLDDGIITQADFDTKKKQLLGL</sequence>
<dbReference type="EMBL" id="CP029684">
    <property type="protein sequence ID" value="QAS70649.2"/>
    <property type="molecule type" value="Genomic_DNA"/>
</dbReference>
<protein>
    <submittedName>
        <fullName evidence="3">DUF4428 domain-containing protein</fullName>
    </submittedName>
</protein>
<gene>
    <name evidence="3" type="ORF">DLJ48_06690</name>
</gene>